<gene>
    <name evidence="5" type="ORF">EY643_01105</name>
</gene>
<evidence type="ECO:0000259" key="4">
    <source>
        <dbReference type="Pfam" id="PF19328"/>
    </source>
</evidence>
<name>A0A5P9NH53_9GAMM</name>
<dbReference type="SUPFAM" id="SSF51735">
    <property type="entry name" value="NAD(P)-binding Rossmann-fold domains"/>
    <property type="match status" value="1"/>
</dbReference>
<dbReference type="InterPro" id="IPR000846">
    <property type="entry name" value="DapB_N"/>
</dbReference>
<evidence type="ECO:0000259" key="3">
    <source>
        <dbReference type="Pfam" id="PF01113"/>
    </source>
</evidence>
<feature type="domain" description="2,4-diaminopentanoate dehydrogenase C-terminal" evidence="4">
    <location>
        <begin position="146"/>
        <end position="353"/>
    </location>
</feature>
<evidence type="ECO:0000256" key="1">
    <source>
        <dbReference type="ARBA" id="ARBA00022857"/>
    </source>
</evidence>
<protein>
    <submittedName>
        <fullName evidence="5">Dihydrodipicolinate reductase</fullName>
    </submittedName>
</protein>
<dbReference type="AlphaFoldDB" id="A0A5P9NH53"/>
<sequence length="363" mass="38158">MRFTMKKRVLVWGTGNVGRPAIRAVLSHSDLELSAVIVSGAAKENLDAGSIAGVEKCGVLATRDWETAIGGGADAVIYSATADTRPVEAIADVTACLEAGISVVAPGLYAYLDPSSTPQEALAPIEDACKKSGASLFVSGIDPGWVMDMLPVVLSGAVANITEIRTREVFNYASYDQPQVVREVIGFGQSMDELPLMLHDFAIEMVWAPMIKLVARALGKPVERIAVNVERRALEKSVDVPGMGLFETGTQGAFRFEVVGHSEGKPLFVLEHITRIDDDCAPDWPYPESGQGCHQVIITGSPRLQVSVHGDDSVEAGAGGGGNASAAAWLVNAIPAVCEANPGIVTVLDLPRITGAAQLQGAD</sequence>
<dbReference type="EMBL" id="CP036422">
    <property type="protein sequence ID" value="QFU74358.1"/>
    <property type="molecule type" value="Genomic_DNA"/>
</dbReference>
<dbReference type="InterPro" id="IPR045760">
    <property type="entry name" value="DAP_DH_C"/>
</dbReference>
<dbReference type="InterPro" id="IPR036291">
    <property type="entry name" value="NAD(P)-bd_dom_sf"/>
</dbReference>
<evidence type="ECO:0000313" key="6">
    <source>
        <dbReference type="Proteomes" id="UP000326287"/>
    </source>
</evidence>
<reference evidence="5 6" key="1">
    <citation type="submission" date="2019-02" db="EMBL/GenBank/DDBJ databases">
        <authorList>
            <person name="Li S.-H."/>
        </authorList>
    </citation>
    <scope>NUCLEOTIDE SEQUENCE [LARGE SCALE GENOMIC DNA]</scope>
    <source>
        <strain evidence="5 6">IMCC14385</strain>
    </source>
</reference>
<dbReference type="OrthoDB" id="9767616at2"/>
<accession>A0A5P9NH53</accession>
<dbReference type="Gene3D" id="3.40.50.720">
    <property type="entry name" value="NAD(P)-binding Rossmann-like Domain"/>
    <property type="match status" value="1"/>
</dbReference>
<evidence type="ECO:0000256" key="2">
    <source>
        <dbReference type="ARBA" id="ARBA00023002"/>
    </source>
</evidence>
<evidence type="ECO:0000313" key="5">
    <source>
        <dbReference type="EMBL" id="QFU74358.1"/>
    </source>
</evidence>
<proteinExistence type="predicted"/>
<organism evidence="5 6">
    <name type="scientific">Halioglobus maricola</name>
    <dbReference type="NCBI Taxonomy" id="2601894"/>
    <lineage>
        <taxon>Bacteria</taxon>
        <taxon>Pseudomonadati</taxon>
        <taxon>Pseudomonadota</taxon>
        <taxon>Gammaproteobacteria</taxon>
        <taxon>Cellvibrionales</taxon>
        <taxon>Halieaceae</taxon>
        <taxon>Halioglobus</taxon>
    </lineage>
</organism>
<keyword evidence="2" id="KW-0560">Oxidoreductase</keyword>
<dbReference type="GO" id="GO:0008839">
    <property type="term" value="F:4-hydroxy-tetrahydrodipicolinate reductase"/>
    <property type="evidence" value="ECO:0007669"/>
    <property type="project" value="InterPro"/>
</dbReference>
<keyword evidence="1" id="KW-0521">NADP</keyword>
<dbReference type="Proteomes" id="UP000326287">
    <property type="component" value="Chromosome"/>
</dbReference>
<dbReference type="Pfam" id="PF01113">
    <property type="entry name" value="DapB_N"/>
    <property type="match status" value="1"/>
</dbReference>
<dbReference type="GO" id="GO:0009089">
    <property type="term" value="P:lysine biosynthetic process via diaminopimelate"/>
    <property type="evidence" value="ECO:0007669"/>
    <property type="project" value="InterPro"/>
</dbReference>
<dbReference type="KEGG" id="halc:EY643_01105"/>
<keyword evidence="6" id="KW-1185">Reference proteome</keyword>
<feature type="domain" description="Dihydrodipicolinate reductase N-terminal" evidence="3">
    <location>
        <begin position="8"/>
        <end position="104"/>
    </location>
</feature>
<dbReference type="Pfam" id="PF19328">
    <property type="entry name" value="DAP_DH_C"/>
    <property type="match status" value="1"/>
</dbReference>